<sequence>MSGADQPAAQQAIRDYFEREYASEGCSNWHICTDTYGAVATGCIDGGIVMIMGTGSNCTLINPDGSSANCGGWGHFMGDEASAFDIAHDTVKIIFDAEDKLHEPPASHETLKQAMFDYFKVDTLKDMLPHFYSKFVKSDFARFAVTMLTTRHLTWGASPVCKRVMLAAASGDALAQHVFKEAGRKMGEWFLS</sequence>
<evidence type="ECO:0000313" key="6">
    <source>
        <dbReference type="EMBL" id="EDQ88790.1"/>
    </source>
</evidence>
<evidence type="ECO:0000256" key="3">
    <source>
        <dbReference type="ARBA" id="ARBA00014974"/>
    </source>
</evidence>
<dbReference type="InParanoid" id="A9V0P8"/>
<dbReference type="SUPFAM" id="SSF53067">
    <property type="entry name" value="Actin-like ATPase domain"/>
    <property type="match status" value="1"/>
</dbReference>
<dbReference type="Gene3D" id="3.30.420.40">
    <property type="match status" value="1"/>
</dbReference>
<reference evidence="6 7" key="1">
    <citation type="journal article" date="2008" name="Nature">
        <title>The genome of the choanoflagellate Monosiga brevicollis and the origin of metazoans.</title>
        <authorList>
            <consortium name="JGI Sequencing"/>
            <person name="King N."/>
            <person name="Westbrook M.J."/>
            <person name="Young S.L."/>
            <person name="Kuo A."/>
            <person name="Abedin M."/>
            <person name="Chapman J."/>
            <person name="Fairclough S."/>
            <person name="Hellsten U."/>
            <person name="Isogai Y."/>
            <person name="Letunic I."/>
            <person name="Marr M."/>
            <person name="Pincus D."/>
            <person name="Putnam N."/>
            <person name="Rokas A."/>
            <person name="Wright K.J."/>
            <person name="Zuzow R."/>
            <person name="Dirks W."/>
            <person name="Good M."/>
            <person name="Goodstein D."/>
            <person name="Lemons D."/>
            <person name="Li W."/>
            <person name="Lyons J.B."/>
            <person name="Morris A."/>
            <person name="Nichols S."/>
            <person name="Richter D.J."/>
            <person name="Salamov A."/>
            <person name="Bork P."/>
            <person name="Lim W.A."/>
            <person name="Manning G."/>
            <person name="Miller W.T."/>
            <person name="McGinnis W."/>
            <person name="Shapiro H."/>
            <person name="Tjian R."/>
            <person name="Grigoriev I.V."/>
            <person name="Rokhsar D."/>
        </authorList>
    </citation>
    <scope>NUCLEOTIDE SEQUENCE [LARGE SCALE GENOMIC DNA]</scope>
    <source>
        <strain evidence="7">MX1 / ATCC 50154</strain>
    </source>
</reference>
<dbReference type="EMBL" id="CH991553">
    <property type="protein sequence ID" value="EDQ88790.1"/>
    <property type="molecule type" value="Genomic_DNA"/>
</dbReference>
<proteinExistence type="inferred from homology"/>
<dbReference type="PANTHER" id="PTHR12862">
    <property type="entry name" value="BADF TYPE ATPASE DOMAIN-CONTAINING PROTEIN"/>
    <property type="match status" value="1"/>
</dbReference>
<comment type="similarity">
    <text evidence="1">Belongs to the eukaryotic-type N-acetylglucosamine kinase family.</text>
</comment>
<keyword evidence="7" id="KW-1185">Reference proteome</keyword>
<dbReference type="KEGG" id="mbr:MONBRDRAFT_25864"/>
<dbReference type="GO" id="GO:0045127">
    <property type="term" value="F:N-acetylglucosamine kinase activity"/>
    <property type="evidence" value="ECO:0007669"/>
    <property type="project" value="UniProtKB-EC"/>
</dbReference>
<dbReference type="InterPro" id="IPR039758">
    <property type="entry name" value="NAGK-like"/>
</dbReference>
<dbReference type="EC" id="2.7.1.59" evidence="2"/>
<dbReference type="eggNOG" id="KOG1794">
    <property type="taxonomic scope" value="Eukaryota"/>
</dbReference>
<accession>A9V0P8</accession>
<evidence type="ECO:0000313" key="7">
    <source>
        <dbReference type="Proteomes" id="UP000001357"/>
    </source>
</evidence>
<dbReference type="GeneID" id="5891694"/>
<gene>
    <name evidence="6" type="ORF">MONBRDRAFT_25864</name>
</gene>
<evidence type="ECO:0000256" key="1">
    <source>
        <dbReference type="ARBA" id="ARBA00006198"/>
    </source>
</evidence>
<dbReference type="Pfam" id="PF01869">
    <property type="entry name" value="BcrAD_BadFG"/>
    <property type="match status" value="1"/>
</dbReference>
<feature type="domain" description="ATPase BadF/BadG/BcrA/BcrD type" evidence="5">
    <location>
        <begin position="17"/>
        <end position="185"/>
    </location>
</feature>
<protein>
    <recommendedName>
        <fullName evidence="3">N-acetyl-D-glucosamine kinase</fullName>
        <ecNumber evidence="2">2.7.1.59</ecNumber>
    </recommendedName>
    <alternativeName>
        <fullName evidence="4">GlcNAc kinase</fullName>
    </alternativeName>
</protein>
<dbReference type="PANTHER" id="PTHR12862:SF0">
    <property type="entry name" value="N-ACETYL-D-GLUCOSAMINE KINASE"/>
    <property type="match status" value="1"/>
</dbReference>
<evidence type="ECO:0000259" key="5">
    <source>
        <dbReference type="Pfam" id="PF01869"/>
    </source>
</evidence>
<dbReference type="RefSeq" id="XP_001746403.1">
    <property type="nucleotide sequence ID" value="XM_001746351.1"/>
</dbReference>
<evidence type="ECO:0000256" key="4">
    <source>
        <dbReference type="ARBA" id="ARBA00031123"/>
    </source>
</evidence>
<dbReference type="STRING" id="81824.A9V0P8"/>
<organism evidence="6 7">
    <name type="scientific">Monosiga brevicollis</name>
    <name type="common">Choanoflagellate</name>
    <dbReference type="NCBI Taxonomy" id="81824"/>
    <lineage>
        <taxon>Eukaryota</taxon>
        <taxon>Choanoflagellata</taxon>
        <taxon>Craspedida</taxon>
        <taxon>Salpingoecidae</taxon>
        <taxon>Monosiga</taxon>
    </lineage>
</organism>
<dbReference type="InterPro" id="IPR002731">
    <property type="entry name" value="ATPase_BadF"/>
</dbReference>
<dbReference type="Proteomes" id="UP000001357">
    <property type="component" value="Unassembled WGS sequence"/>
</dbReference>
<dbReference type="InterPro" id="IPR043129">
    <property type="entry name" value="ATPase_NBD"/>
</dbReference>
<dbReference type="AlphaFoldDB" id="A9V0P8"/>
<evidence type="ECO:0000256" key="2">
    <source>
        <dbReference type="ARBA" id="ARBA00012122"/>
    </source>
</evidence>
<name>A9V0P8_MONBE</name>